<dbReference type="RefSeq" id="WP_196202969.1">
    <property type="nucleotide sequence ID" value="NZ_JADPUN010000196.1"/>
</dbReference>
<keyword evidence="2" id="KW-1185">Reference proteome</keyword>
<evidence type="ECO:0000313" key="2">
    <source>
        <dbReference type="Proteomes" id="UP000638560"/>
    </source>
</evidence>
<evidence type="ECO:0000313" key="1">
    <source>
        <dbReference type="EMBL" id="MBF9131412.1"/>
    </source>
</evidence>
<organism evidence="1 2">
    <name type="scientific">Plantactinospora alkalitolerans</name>
    <dbReference type="NCBI Taxonomy" id="2789879"/>
    <lineage>
        <taxon>Bacteria</taxon>
        <taxon>Bacillati</taxon>
        <taxon>Actinomycetota</taxon>
        <taxon>Actinomycetes</taxon>
        <taxon>Micromonosporales</taxon>
        <taxon>Micromonosporaceae</taxon>
        <taxon>Plantactinospora</taxon>
    </lineage>
</organism>
<sequence length="174" mass="18363">MRSKDALARLQNAAVLWSIGSGTPADVIEAACACLVAGVDSPTLRILAGISPARGSESGELRRWLEGALEELSLTYHPEGSRAGEEEALQIMARRLLAGTIAPRDLTSWAYGFITHDGTPLAAELINLENTYDYIDAVYEGHKHTSSAAGDVDADVIAEARLLIGGTTAEGEQG</sequence>
<protein>
    <submittedName>
        <fullName evidence="1">Uncharacterized protein</fullName>
    </submittedName>
</protein>
<comment type="caution">
    <text evidence="1">The sequence shown here is derived from an EMBL/GenBank/DDBJ whole genome shotgun (WGS) entry which is preliminary data.</text>
</comment>
<gene>
    <name evidence="1" type="ORF">I0C86_20955</name>
</gene>
<dbReference type="Proteomes" id="UP000638560">
    <property type="component" value="Unassembled WGS sequence"/>
</dbReference>
<accession>A0ABS0GZW8</accession>
<name>A0ABS0GZW8_9ACTN</name>
<proteinExistence type="predicted"/>
<dbReference type="EMBL" id="JADPUN010000196">
    <property type="protein sequence ID" value="MBF9131412.1"/>
    <property type="molecule type" value="Genomic_DNA"/>
</dbReference>
<reference evidence="1 2" key="1">
    <citation type="submission" date="2020-11" db="EMBL/GenBank/DDBJ databases">
        <title>A novel isolate from a Black sea contaminated sediment with potential to produce alkanes: Plantactinospora alkalitolerans sp. nov.</title>
        <authorList>
            <person name="Carro L."/>
            <person name="Veyisoglu A."/>
            <person name="Guven K."/>
            <person name="Schumann P."/>
            <person name="Klenk H.-P."/>
            <person name="Sahin N."/>
        </authorList>
    </citation>
    <scope>NUCLEOTIDE SEQUENCE [LARGE SCALE GENOMIC DNA]</scope>
    <source>
        <strain evidence="1 2">S1510</strain>
    </source>
</reference>